<comment type="caution">
    <text evidence="2">The sequence shown here is derived from an EMBL/GenBank/DDBJ whole genome shotgun (WGS) entry which is preliminary data.</text>
</comment>
<dbReference type="EMBL" id="JARIHO010000022">
    <property type="protein sequence ID" value="KAJ7344060.1"/>
    <property type="molecule type" value="Genomic_DNA"/>
</dbReference>
<dbReference type="AlphaFoldDB" id="A0AAD6ZYE5"/>
<sequence length="215" mass="25496">MGCCPQHLTTTEQASAKRERDKKYHSTPHAKAVRAAAPRPPQHRQQSVKVAILGLQPPSKLVLRLCQFLLLDTRPAYQEAHCRQINAAILNELNKWRLEPPFPHNFNEPPNAPNPWSNAYHLHTQHLLFVLHGDRMQELHQWDIELRMAFETDQEAAMEKLPAEVLELMEAFERVVTLGELYHPYDWAWEWSMWELYMQWQVHTIYHLYYLKFLD</sequence>
<feature type="region of interest" description="Disordered" evidence="1">
    <location>
        <begin position="1"/>
        <end position="45"/>
    </location>
</feature>
<accession>A0AAD6ZYE5</accession>
<feature type="compositionally biased region" description="Basic and acidic residues" evidence="1">
    <location>
        <begin position="15"/>
        <end position="24"/>
    </location>
</feature>
<reference evidence="2" key="1">
    <citation type="submission" date="2023-03" db="EMBL/GenBank/DDBJ databases">
        <title>Massive genome expansion in bonnet fungi (Mycena s.s.) driven by repeated elements and novel gene families across ecological guilds.</title>
        <authorList>
            <consortium name="Lawrence Berkeley National Laboratory"/>
            <person name="Harder C.B."/>
            <person name="Miyauchi S."/>
            <person name="Viragh M."/>
            <person name="Kuo A."/>
            <person name="Thoen E."/>
            <person name="Andreopoulos B."/>
            <person name="Lu D."/>
            <person name="Skrede I."/>
            <person name="Drula E."/>
            <person name="Henrissat B."/>
            <person name="Morin E."/>
            <person name="Kohler A."/>
            <person name="Barry K."/>
            <person name="LaButti K."/>
            <person name="Morin E."/>
            <person name="Salamov A."/>
            <person name="Lipzen A."/>
            <person name="Mereny Z."/>
            <person name="Hegedus B."/>
            <person name="Baldrian P."/>
            <person name="Stursova M."/>
            <person name="Weitz H."/>
            <person name="Taylor A."/>
            <person name="Grigoriev I.V."/>
            <person name="Nagy L.G."/>
            <person name="Martin F."/>
            <person name="Kauserud H."/>
        </authorList>
    </citation>
    <scope>NUCLEOTIDE SEQUENCE</scope>
    <source>
        <strain evidence="2">CBHHK002</strain>
    </source>
</reference>
<evidence type="ECO:0000313" key="3">
    <source>
        <dbReference type="Proteomes" id="UP001218218"/>
    </source>
</evidence>
<organism evidence="2 3">
    <name type="scientific">Mycena albidolilacea</name>
    <dbReference type="NCBI Taxonomy" id="1033008"/>
    <lineage>
        <taxon>Eukaryota</taxon>
        <taxon>Fungi</taxon>
        <taxon>Dikarya</taxon>
        <taxon>Basidiomycota</taxon>
        <taxon>Agaricomycotina</taxon>
        <taxon>Agaricomycetes</taxon>
        <taxon>Agaricomycetidae</taxon>
        <taxon>Agaricales</taxon>
        <taxon>Marasmiineae</taxon>
        <taxon>Mycenaceae</taxon>
        <taxon>Mycena</taxon>
    </lineage>
</organism>
<keyword evidence="3" id="KW-1185">Reference proteome</keyword>
<proteinExistence type="predicted"/>
<evidence type="ECO:0000256" key="1">
    <source>
        <dbReference type="SAM" id="MobiDB-lite"/>
    </source>
</evidence>
<protein>
    <submittedName>
        <fullName evidence="2">Uncharacterized protein</fullName>
    </submittedName>
</protein>
<gene>
    <name evidence="2" type="ORF">DFH08DRAFT_962202</name>
</gene>
<dbReference type="Proteomes" id="UP001218218">
    <property type="component" value="Unassembled WGS sequence"/>
</dbReference>
<evidence type="ECO:0000313" key="2">
    <source>
        <dbReference type="EMBL" id="KAJ7344060.1"/>
    </source>
</evidence>
<name>A0AAD6ZYE5_9AGAR</name>